<protein>
    <submittedName>
        <fullName evidence="6">DNA-binding transcriptional LysR family regulator</fullName>
    </submittedName>
</protein>
<dbReference type="SUPFAM" id="SSF46785">
    <property type="entry name" value="Winged helix' DNA-binding domain"/>
    <property type="match status" value="1"/>
</dbReference>
<evidence type="ECO:0000256" key="3">
    <source>
        <dbReference type="ARBA" id="ARBA00023125"/>
    </source>
</evidence>
<dbReference type="Proteomes" id="UP000527616">
    <property type="component" value="Unassembled WGS sequence"/>
</dbReference>
<name>A0A7Z0D8C2_9ACTN</name>
<evidence type="ECO:0000259" key="5">
    <source>
        <dbReference type="PROSITE" id="PS50931"/>
    </source>
</evidence>
<organism evidence="6 7">
    <name type="scientific">Naumannella cuiyingiana</name>
    <dbReference type="NCBI Taxonomy" id="1347891"/>
    <lineage>
        <taxon>Bacteria</taxon>
        <taxon>Bacillati</taxon>
        <taxon>Actinomycetota</taxon>
        <taxon>Actinomycetes</taxon>
        <taxon>Propionibacteriales</taxon>
        <taxon>Propionibacteriaceae</taxon>
        <taxon>Naumannella</taxon>
    </lineage>
</organism>
<dbReference type="PROSITE" id="PS50931">
    <property type="entry name" value="HTH_LYSR"/>
    <property type="match status" value="1"/>
</dbReference>
<dbReference type="GO" id="GO:0006351">
    <property type="term" value="P:DNA-templated transcription"/>
    <property type="evidence" value="ECO:0007669"/>
    <property type="project" value="TreeGrafter"/>
</dbReference>
<feature type="domain" description="HTH lysR-type" evidence="5">
    <location>
        <begin position="9"/>
        <end position="66"/>
    </location>
</feature>
<dbReference type="InterPro" id="IPR036388">
    <property type="entry name" value="WH-like_DNA-bd_sf"/>
</dbReference>
<keyword evidence="7" id="KW-1185">Reference proteome</keyword>
<dbReference type="InterPro" id="IPR058163">
    <property type="entry name" value="LysR-type_TF_proteobact-type"/>
</dbReference>
<accession>A0A7Z0D8C2</accession>
<gene>
    <name evidence="6" type="ORF">GGQ54_001189</name>
</gene>
<keyword evidence="3 6" id="KW-0238">DNA-binding</keyword>
<proteinExistence type="inferred from homology"/>
<dbReference type="Pfam" id="PF03466">
    <property type="entry name" value="LysR_substrate"/>
    <property type="match status" value="1"/>
</dbReference>
<dbReference type="PANTHER" id="PTHR30537:SF3">
    <property type="entry name" value="TRANSCRIPTIONAL REGULATORY PROTEIN"/>
    <property type="match status" value="1"/>
</dbReference>
<keyword evidence="2" id="KW-0805">Transcription regulation</keyword>
<dbReference type="GO" id="GO:0003700">
    <property type="term" value="F:DNA-binding transcription factor activity"/>
    <property type="evidence" value="ECO:0007669"/>
    <property type="project" value="InterPro"/>
</dbReference>
<evidence type="ECO:0000313" key="6">
    <source>
        <dbReference type="EMBL" id="NYI70629.1"/>
    </source>
</evidence>
<dbReference type="InterPro" id="IPR005119">
    <property type="entry name" value="LysR_subst-bd"/>
</dbReference>
<sequence length="305" mass="32584">MAPTGGSNPNADDLLVLLAVARLGRFTAAADVLGVNHTTVSRRIAVLERAVGGRVLVQTPGGWELSDLGRRVLPVAEEIERAMQSLAVAAGGAEEVRGTVRVASPDGFSIHVVVPAAAALHREHPGIDCELIAATQRLRHHRSGVDIEIVVGEPPVHKAIAVRLGQYALALYATEEYLARAGVPESVADLARHTLVYYIESALQVDDLDMATRGLPAPAGSLASTSVFAHVETTLASGGIGLLPDYMAAMHPRLRRVVPGFEHPLSYWAVLREEALRSRPVHLMLNQIRRQGARTVSPDAQPPAR</sequence>
<reference evidence="6 7" key="1">
    <citation type="submission" date="2020-07" db="EMBL/GenBank/DDBJ databases">
        <title>Sequencing the genomes of 1000 actinobacteria strains.</title>
        <authorList>
            <person name="Klenk H.-P."/>
        </authorList>
    </citation>
    <scope>NUCLEOTIDE SEQUENCE [LARGE SCALE GENOMIC DNA]</scope>
    <source>
        <strain evidence="6 7">DSM 103164</strain>
    </source>
</reference>
<dbReference type="Gene3D" id="3.40.190.290">
    <property type="match status" value="1"/>
</dbReference>
<comment type="caution">
    <text evidence="6">The sequence shown here is derived from an EMBL/GenBank/DDBJ whole genome shotgun (WGS) entry which is preliminary data.</text>
</comment>
<evidence type="ECO:0000256" key="1">
    <source>
        <dbReference type="ARBA" id="ARBA00009437"/>
    </source>
</evidence>
<dbReference type="EMBL" id="JACBZS010000001">
    <property type="protein sequence ID" value="NYI70629.1"/>
    <property type="molecule type" value="Genomic_DNA"/>
</dbReference>
<dbReference type="Gene3D" id="1.10.10.10">
    <property type="entry name" value="Winged helix-like DNA-binding domain superfamily/Winged helix DNA-binding domain"/>
    <property type="match status" value="1"/>
</dbReference>
<dbReference type="InterPro" id="IPR036390">
    <property type="entry name" value="WH_DNA-bd_sf"/>
</dbReference>
<dbReference type="Pfam" id="PF00126">
    <property type="entry name" value="HTH_1"/>
    <property type="match status" value="1"/>
</dbReference>
<dbReference type="SUPFAM" id="SSF53850">
    <property type="entry name" value="Periplasmic binding protein-like II"/>
    <property type="match status" value="1"/>
</dbReference>
<comment type="similarity">
    <text evidence="1">Belongs to the LysR transcriptional regulatory family.</text>
</comment>
<keyword evidence="4" id="KW-0804">Transcription</keyword>
<evidence type="ECO:0000313" key="7">
    <source>
        <dbReference type="Proteomes" id="UP000527616"/>
    </source>
</evidence>
<dbReference type="InterPro" id="IPR000847">
    <property type="entry name" value="LysR_HTH_N"/>
</dbReference>
<dbReference type="AlphaFoldDB" id="A0A7Z0D8C2"/>
<dbReference type="RefSeq" id="WP_179444564.1">
    <property type="nucleotide sequence ID" value="NZ_JACBZS010000001.1"/>
</dbReference>
<evidence type="ECO:0000256" key="2">
    <source>
        <dbReference type="ARBA" id="ARBA00023015"/>
    </source>
</evidence>
<dbReference type="PANTHER" id="PTHR30537">
    <property type="entry name" value="HTH-TYPE TRANSCRIPTIONAL REGULATOR"/>
    <property type="match status" value="1"/>
</dbReference>
<evidence type="ECO:0000256" key="4">
    <source>
        <dbReference type="ARBA" id="ARBA00023163"/>
    </source>
</evidence>
<dbReference type="GO" id="GO:0043565">
    <property type="term" value="F:sequence-specific DNA binding"/>
    <property type="evidence" value="ECO:0007669"/>
    <property type="project" value="TreeGrafter"/>
</dbReference>